<dbReference type="EMBL" id="LNQE01001499">
    <property type="protein sequence ID" value="KUG16404.1"/>
    <property type="molecule type" value="Genomic_DNA"/>
</dbReference>
<dbReference type="Pfam" id="PF01850">
    <property type="entry name" value="PIN"/>
    <property type="match status" value="1"/>
</dbReference>
<comment type="caution">
    <text evidence="2">The sequence shown here is derived from an EMBL/GenBank/DDBJ whole genome shotgun (WGS) entry which is preliminary data.</text>
</comment>
<dbReference type="InterPro" id="IPR002716">
    <property type="entry name" value="PIN_dom"/>
</dbReference>
<sequence>MPSDLATSSTVLSELVFVSLRKLSKERYGTKNYSEFRKAIVQRGYGPFKEDLDLLFRLIEEREVSILPINDDLNEWKGIMIRYNLLPNDALIASTCLKHEISKIATFDSDFSRVDWLKIIGKKQ</sequence>
<name>A0A0W8F6B2_9ZZZZ</name>
<gene>
    <name evidence="2" type="ORF">ASZ90_013912</name>
</gene>
<evidence type="ECO:0000313" key="2">
    <source>
        <dbReference type="EMBL" id="KUG16404.1"/>
    </source>
</evidence>
<proteinExistence type="predicted"/>
<organism evidence="2">
    <name type="scientific">hydrocarbon metagenome</name>
    <dbReference type="NCBI Taxonomy" id="938273"/>
    <lineage>
        <taxon>unclassified sequences</taxon>
        <taxon>metagenomes</taxon>
        <taxon>ecological metagenomes</taxon>
    </lineage>
</organism>
<dbReference type="Gene3D" id="3.40.50.1010">
    <property type="entry name" value="5'-nuclease"/>
    <property type="match status" value="1"/>
</dbReference>
<accession>A0A0W8F6B2</accession>
<dbReference type="PANTHER" id="PTHR39677:SF4">
    <property type="entry name" value="RIBONUCLEASE VAPC6"/>
    <property type="match status" value="1"/>
</dbReference>
<reference evidence="2" key="1">
    <citation type="journal article" date="2015" name="Proc. Natl. Acad. Sci. U.S.A.">
        <title>Networks of energetic and metabolic interactions define dynamics in microbial communities.</title>
        <authorList>
            <person name="Embree M."/>
            <person name="Liu J.K."/>
            <person name="Al-Bassam M.M."/>
            <person name="Zengler K."/>
        </authorList>
    </citation>
    <scope>NUCLEOTIDE SEQUENCE</scope>
</reference>
<evidence type="ECO:0000259" key="1">
    <source>
        <dbReference type="Pfam" id="PF01850"/>
    </source>
</evidence>
<dbReference type="PANTHER" id="PTHR39677">
    <property type="entry name" value="RIBONUCLEASE VAPC6"/>
    <property type="match status" value="1"/>
</dbReference>
<dbReference type="AlphaFoldDB" id="A0A0W8F6B2"/>
<dbReference type="SUPFAM" id="SSF88723">
    <property type="entry name" value="PIN domain-like"/>
    <property type="match status" value="1"/>
</dbReference>
<feature type="domain" description="PIN" evidence="1">
    <location>
        <begin position="3"/>
        <end position="116"/>
    </location>
</feature>
<dbReference type="InterPro" id="IPR029060">
    <property type="entry name" value="PIN-like_dom_sf"/>
</dbReference>
<protein>
    <submittedName>
        <fullName evidence="2">Putative nucleic acid-binding protein</fullName>
    </submittedName>
</protein>